<proteinExistence type="predicted"/>
<reference evidence="1 2" key="1">
    <citation type="submission" date="2020-07" db="EMBL/GenBank/DDBJ databases">
        <title>Sequencing the genomes of 1000 actinobacteria strains.</title>
        <authorList>
            <person name="Klenk H.-P."/>
        </authorList>
    </citation>
    <scope>NUCLEOTIDE SEQUENCE [LARGE SCALE GENOMIC DNA]</scope>
    <source>
        <strain evidence="1 2">DSM 23987</strain>
    </source>
</reference>
<gene>
    <name evidence="1" type="ORF">BJ986_003123</name>
</gene>
<name>A0A852WTR4_9MICO</name>
<dbReference type="EMBL" id="JACCAB010000001">
    <property type="protein sequence ID" value="NYG08636.1"/>
    <property type="molecule type" value="Genomic_DNA"/>
</dbReference>
<accession>A0A852WTR4</accession>
<organism evidence="1 2">
    <name type="scientific">Pedococcus badiiscoriae</name>
    <dbReference type="NCBI Taxonomy" id="642776"/>
    <lineage>
        <taxon>Bacteria</taxon>
        <taxon>Bacillati</taxon>
        <taxon>Actinomycetota</taxon>
        <taxon>Actinomycetes</taxon>
        <taxon>Micrococcales</taxon>
        <taxon>Intrasporangiaceae</taxon>
        <taxon>Pedococcus</taxon>
    </lineage>
</organism>
<comment type="caution">
    <text evidence="1">The sequence shown here is derived from an EMBL/GenBank/DDBJ whole genome shotgun (WGS) entry which is preliminary data.</text>
</comment>
<dbReference type="AlphaFoldDB" id="A0A852WTR4"/>
<protein>
    <submittedName>
        <fullName evidence="1">Uncharacterized protein</fullName>
    </submittedName>
</protein>
<sequence length="83" mass="8630">MGELRRDPAALARVANELPHVVFSRDAGGAVGSCSGPYATAIDACVAALVERQIDLATTGPSTLTFHVAPLYPSVRTSFAQDT</sequence>
<keyword evidence="2" id="KW-1185">Reference proteome</keyword>
<dbReference type="RefSeq" id="WP_179423201.1">
    <property type="nucleotide sequence ID" value="NZ_JACCAB010000001.1"/>
</dbReference>
<dbReference type="Proteomes" id="UP000573599">
    <property type="component" value="Unassembled WGS sequence"/>
</dbReference>
<evidence type="ECO:0000313" key="1">
    <source>
        <dbReference type="EMBL" id="NYG08636.1"/>
    </source>
</evidence>
<evidence type="ECO:0000313" key="2">
    <source>
        <dbReference type="Proteomes" id="UP000573599"/>
    </source>
</evidence>